<keyword evidence="2" id="KW-0479">Metal-binding</keyword>
<dbReference type="InterPro" id="IPR032466">
    <property type="entry name" value="Metal_Hydrolase"/>
</dbReference>
<organism evidence="5 6">
    <name type="scientific">Sarocladium strictum</name>
    <name type="common">Black bundle disease fungus</name>
    <name type="synonym">Acremonium strictum</name>
    <dbReference type="NCBI Taxonomy" id="5046"/>
    <lineage>
        <taxon>Eukaryota</taxon>
        <taxon>Fungi</taxon>
        <taxon>Dikarya</taxon>
        <taxon>Ascomycota</taxon>
        <taxon>Pezizomycotina</taxon>
        <taxon>Sordariomycetes</taxon>
        <taxon>Hypocreomycetidae</taxon>
        <taxon>Hypocreales</taxon>
        <taxon>Sarocladiaceae</taxon>
        <taxon>Sarocladium</taxon>
    </lineage>
</organism>
<dbReference type="GO" id="GO:0046872">
    <property type="term" value="F:metal ion binding"/>
    <property type="evidence" value="ECO:0007669"/>
    <property type="project" value="UniProtKB-KW"/>
</dbReference>
<reference evidence="5" key="1">
    <citation type="submission" date="2022-10" db="EMBL/GenBank/DDBJ databases">
        <title>Determination and structural analysis of whole genome sequence of Sarocladium strictum F4-1.</title>
        <authorList>
            <person name="Hu L."/>
            <person name="Jiang Y."/>
        </authorList>
    </citation>
    <scope>NUCLEOTIDE SEQUENCE</scope>
    <source>
        <strain evidence="5">F4-1</strain>
    </source>
</reference>
<dbReference type="GO" id="GO:0006146">
    <property type="term" value="P:adenine catabolic process"/>
    <property type="evidence" value="ECO:0007669"/>
    <property type="project" value="TreeGrafter"/>
</dbReference>
<comment type="caution">
    <text evidence="5">The sequence shown here is derived from an EMBL/GenBank/DDBJ whole genome shotgun (WGS) entry which is preliminary data.</text>
</comment>
<dbReference type="PANTHER" id="PTHR43114:SF7">
    <property type="entry name" value="ADENOSINE DEAMINASE DOMAIN-CONTAINING PROTEIN"/>
    <property type="match status" value="1"/>
</dbReference>
<dbReference type="GO" id="GO:0000034">
    <property type="term" value="F:adenine deaminase activity"/>
    <property type="evidence" value="ECO:0007669"/>
    <property type="project" value="TreeGrafter"/>
</dbReference>
<dbReference type="Proteomes" id="UP001175261">
    <property type="component" value="Unassembled WGS sequence"/>
</dbReference>
<dbReference type="PANTHER" id="PTHR43114">
    <property type="entry name" value="ADENINE DEAMINASE"/>
    <property type="match status" value="1"/>
</dbReference>
<dbReference type="EMBL" id="JAPDFR010000008">
    <property type="protein sequence ID" value="KAK0383913.1"/>
    <property type="molecule type" value="Genomic_DNA"/>
</dbReference>
<evidence type="ECO:0000313" key="5">
    <source>
        <dbReference type="EMBL" id="KAK0383913.1"/>
    </source>
</evidence>
<proteinExistence type="predicted"/>
<evidence type="ECO:0000256" key="2">
    <source>
        <dbReference type="ARBA" id="ARBA00022723"/>
    </source>
</evidence>
<comment type="cofactor">
    <cofactor evidence="1">
        <name>Zn(2+)</name>
        <dbReference type="ChEBI" id="CHEBI:29105"/>
    </cofactor>
</comment>
<dbReference type="Pfam" id="PF00962">
    <property type="entry name" value="A_deaminase"/>
    <property type="match status" value="1"/>
</dbReference>
<evidence type="ECO:0000256" key="1">
    <source>
        <dbReference type="ARBA" id="ARBA00001947"/>
    </source>
</evidence>
<dbReference type="InterPro" id="IPR006330">
    <property type="entry name" value="Ado/ade_deaminase"/>
</dbReference>
<keyword evidence="3" id="KW-0378">Hydrolase</keyword>
<dbReference type="GO" id="GO:0043103">
    <property type="term" value="P:hypoxanthine salvage"/>
    <property type="evidence" value="ECO:0007669"/>
    <property type="project" value="TreeGrafter"/>
</dbReference>
<dbReference type="NCBIfam" id="TIGR01430">
    <property type="entry name" value="aden_deam"/>
    <property type="match status" value="1"/>
</dbReference>
<evidence type="ECO:0000259" key="4">
    <source>
        <dbReference type="Pfam" id="PF00962"/>
    </source>
</evidence>
<gene>
    <name evidence="5" type="ORF">NLU13_8004</name>
</gene>
<feature type="domain" description="Adenosine deaminase" evidence="4">
    <location>
        <begin position="14"/>
        <end position="357"/>
    </location>
</feature>
<accession>A0AA39L4J8</accession>
<name>A0AA39L4J8_SARSR</name>
<dbReference type="InterPro" id="IPR001365">
    <property type="entry name" value="A_deaminase_dom"/>
</dbReference>
<keyword evidence="6" id="KW-1185">Reference proteome</keyword>
<dbReference type="Gene3D" id="3.20.20.140">
    <property type="entry name" value="Metal-dependent hydrolases"/>
    <property type="match status" value="1"/>
</dbReference>
<sequence length="364" mass="42487">MDSFTISPFIADLPKVELHIHIEGTLQPALRWKLAQRNQVPLRWRDQEYNTFEELVESYHVTYNHRPEQGGRKDVPTFLEAYFAGCEVLLEEDDFYELAMEYLERCQDMNVRYVEPFFDIQAHTRRGVKAEDVLNGYARAQKDGVRKFGVHSNWIFCFLRDEPVEDGEKAYETARPWARIKGGKGLFHAVGLASNAYERPPSLFKRAFERARKDGLHTTTHCDFGQKDTHEHIRQAIFDLGVERIDHGLDVLDRDELIEGLLEKDIGLTLCPHAYHRRTATEVLFPKLRELLDEGVKFCINSDDPVYMHNVWIDGNMEKMMQYCKLTREEMVGLVRNSIDMSWAEDRVKKFIHAELDSIDVGIY</sequence>
<evidence type="ECO:0000313" key="6">
    <source>
        <dbReference type="Proteomes" id="UP001175261"/>
    </source>
</evidence>
<dbReference type="SUPFAM" id="SSF51556">
    <property type="entry name" value="Metallo-dependent hydrolases"/>
    <property type="match status" value="1"/>
</dbReference>
<dbReference type="GO" id="GO:0005829">
    <property type="term" value="C:cytosol"/>
    <property type="evidence" value="ECO:0007669"/>
    <property type="project" value="TreeGrafter"/>
</dbReference>
<evidence type="ECO:0000256" key="3">
    <source>
        <dbReference type="ARBA" id="ARBA00022801"/>
    </source>
</evidence>
<protein>
    <recommendedName>
        <fullName evidence="4">Adenosine deaminase domain-containing protein</fullName>
    </recommendedName>
</protein>
<dbReference type="AlphaFoldDB" id="A0AA39L4J8"/>